<dbReference type="Proteomes" id="UP000194236">
    <property type="component" value="Unassembled WGS sequence"/>
</dbReference>
<protein>
    <submittedName>
        <fullName evidence="2">Uncharacterized protein</fullName>
    </submittedName>
</protein>
<proteinExistence type="predicted"/>
<feature type="region of interest" description="Disordered" evidence="1">
    <location>
        <begin position="1"/>
        <end position="28"/>
    </location>
</feature>
<gene>
    <name evidence="2" type="ORF">BLA29_006510</name>
</gene>
<comment type="caution">
    <text evidence="2">The sequence shown here is derived from an EMBL/GenBank/DDBJ whole genome shotgun (WGS) entry which is preliminary data.</text>
</comment>
<feature type="compositionally biased region" description="Polar residues" evidence="1">
    <location>
        <begin position="14"/>
        <end position="28"/>
    </location>
</feature>
<evidence type="ECO:0000313" key="3">
    <source>
        <dbReference type="Proteomes" id="UP000194236"/>
    </source>
</evidence>
<evidence type="ECO:0000313" key="2">
    <source>
        <dbReference type="EMBL" id="OTF71617.1"/>
    </source>
</evidence>
<accession>A0A1Y3AUD5</accession>
<reference evidence="2 3" key="1">
    <citation type="submission" date="2017-03" db="EMBL/GenBank/DDBJ databases">
        <title>Genome Survey of Euroglyphus maynei.</title>
        <authorList>
            <person name="Arlian L.G."/>
            <person name="Morgan M.S."/>
            <person name="Rider S.D."/>
        </authorList>
    </citation>
    <scope>NUCLEOTIDE SEQUENCE [LARGE SCALE GENOMIC DNA]</scope>
    <source>
        <strain evidence="2">Arlian Lab</strain>
        <tissue evidence="2">Whole body</tissue>
    </source>
</reference>
<organism evidence="2 3">
    <name type="scientific">Euroglyphus maynei</name>
    <name type="common">Mayne's house dust mite</name>
    <dbReference type="NCBI Taxonomy" id="6958"/>
    <lineage>
        <taxon>Eukaryota</taxon>
        <taxon>Metazoa</taxon>
        <taxon>Ecdysozoa</taxon>
        <taxon>Arthropoda</taxon>
        <taxon>Chelicerata</taxon>
        <taxon>Arachnida</taxon>
        <taxon>Acari</taxon>
        <taxon>Acariformes</taxon>
        <taxon>Sarcoptiformes</taxon>
        <taxon>Astigmata</taxon>
        <taxon>Psoroptidia</taxon>
        <taxon>Analgoidea</taxon>
        <taxon>Pyroglyphidae</taxon>
        <taxon>Pyroglyphinae</taxon>
        <taxon>Euroglyphus</taxon>
    </lineage>
</organism>
<sequence>MTIDGDDSVRKPELSNQPNIQRSNQGDNHSILTSSFKVNPLGFRSLSAKLDNIEKRSLKYPCISNSENDQRMNIWLVNLSHSNIPRQELFLLIGTAWFITRISAIQGKHMSVTAASIWPTIYLSVTGLARLIQYGNPLDYCRRAPSLCLPIN</sequence>
<keyword evidence="3" id="KW-1185">Reference proteome</keyword>
<dbReference type="AlphaFoldDB" id="A0A1Y3AUD5"/>
<name>A0A1Y3AUD5_EURMA</name>
<dbReference type="EMBL" id="MUJZ01060083">
    <property type="protein sequence ID" value="OTF71617.1"/>
    <property type="molecule type" value="Genomic_DNA"/>
</dbReference>
<evidence type="ECO:0000256" key="1">
    <source>
        <dbReference type="SAM" id="MobiDB-lite"/>
    </source>
</evidence>